<protein>
    <recommendedName>
        <fullName evidence="5">Reverse transcriptase zinc-binding domain-containing protein</fullName>
    </recommendedName>
</protein>
<dbReference type="Proteomes" id="UP000796880">
    <property type="component" value="Unassembled WGS sequence"/>
</dbReference>
<dbReference type="PANTHER" id="PTHR47074:SF11">
    <property type="entry name" value="REVERSE TRANSCRIPTASE-LIKE PROTEIN"/>
    <property type="match status" value="1"/>
</dbReference>
<proteinExistence type="predicted"/>
<dbReference type="CDD" id="cd06222">
    <property type="entry name" value="RNase_H_like"/>
    <property type="match status" value="1"/>
</dbReference>
<dbReference type="OrthoDB" id="1166575at2759"/>
<dbReference type="PANTHER" id="PTHR47074">
    <property type="entry name" value="BNAC02G40300D PROTEIN"/>
    <property type="match status" value="1"/>
</dbReference>
<dbReference type="GO" id="GO:0004523">
    <property type="term" value="F:RNA-DNA hybrid ribonuclease activity"/>
    <property type="evidence" value="ECO:0007669"/>
    <property type="project" value="InterPro"/>
</dbReference>
<feature type="domain" description="RNase H type-1" evidence="1">
    <location>
        <begin position="237"/>
        <end position="316"/>
    </location>
</feature>
<accession>A0A8K0E1E5</accession>
<dbReference type="Pfam" id="PF13456">
    <property type="entry name" value="RVT_3"/>
    <property type="match status" value="1"/>
</dbReference>
<dbReference type="Gene3D" id="3.30.420.10">
    <property type="entry name" value="Ribonuclease H-like superfamily/Ribonuclease H"/>
    <property type="match status" value="1"/>
</dbReference>
<dbReference type="EMBL" id="VOIH02000009">
    <property type="protein sequence ID" value="KAF3438526.1"/>
    <property type="molecule type" value="Genomic_DNA"/>
</dbReference>
<organism evidence="3 4">
    <name type="scientific">Rhamnella rubrinervis</name>
    <dbReference type="NCBI Taxonomy" id="2594499"/>
    <lineage>
        <taxon>Eukaryota</taxon>
        <taxon>Viridiplantae</taxon>
        <taxon>Streptophyta</taxon>
        <taxon>Embryophyta</taxon>
        <taxon>Tracheophyta</taxon>
        <taxon>Spermatophyta</taxon>
        <taxon>Magnoliopsida</taxon>
        <taxon>eudicotyledons</taxon>
        <taxon>Gunneridae</taxon>
        <taxon>Pentapetalae</taxon>
        <taxon>rosids</taxon>
        <taxon>fabids</taxon>
        <taxon>Rosales</taxon>
        <taxon>Rhamnaceae</taxon>
        <taxon>rhamnoid group</taxon>
        <taxon>Rhamneae</taxon>
        <taxon>Rhamnella</taxon>
    </lineage>
</organism>
<evidence type="ECO:0000313" key="3">
    <source>
        <dbReference type="EMBL" id="KAF3438526.1"/>
    </source>
</evidence>
<evidence type="ECO:0008006" key="5">
    <source>
        <dbReference type="Google" id="ProtNLM"/>
    </source>
</evidence>
<gene>
    <name evidence="3" type="ORF">FNV43_RR21288</name>
</gene>
<dbReference type="InterPro" id="IPR036397">
    <property type="entry name" value="RNaseH_sf"/>
</dbReference>
<feature type="domain" description="Reverse transcriptase zinc-binding" evidence="2">
    <location>
        <begin position="51"/>
        <end position="124"/>
    </location>
</feature>
<evidence type="ECO:0000313" key="4">
    <source>
        <dbReference type="Proteomes" id="UP000796880"/>
    </source>
</evidence>
<reference evidence="3" key="1">
    <citation type="submission" date="2020-03" db="EMBL/GenBank/DDBJ databases">
        <title>A high-quality chromosome-level genome assembly of a woody plant with both climbing and erect habits, Rhamnella rubrinervis.</title>
        <authorList>
            <person name="Lu Z."/>
            <person name="Yang Y."/>
            <person name="Zhu X."/>
            <person name="Sun Y."/>
        </authorList>
    </citation>
    <scope>NUCLEOTIDE SEQUENCE</scope>
    <source>
        <strain evidence="3">BYM</strain>
        <tissue evidence="3">Leaf</tissue>
    </source>
</reference>
<dbReference type="Pfam" id="PF13966">
    <property type="entry name" value="zf-RVT"/>
    <property type="match status" value="1"/>
</dbReference>
<dbReference type="GO" id="GO:0003676">
    <property type="term" value="F:nucleic acid binding"/>
    <property type="evidence" value="ECO:0007669"/>
    <property type="project" value="InterPro"/>
</dbReference>
<dbReference type="InterPro" id="IPR044730">
    <property type="entry name" value="RNase_H-like_dom_plant"/>
</dbReference>
<dbReference type="InterPro" id="IPR026960">
    <property type="entry name" value="RVT-Znf"/>
</dbReference>
<evidence type="ECO:0000259" key="2">
    <source>
        <dbReference type="Pfam" id="PF13966"/>
    </source>
</evidence>
<comment type="caution">
    <text evidence="3">The sequence shown here is derived from an EMBL/GenBank/DDBJ whole genome shotgun (WGS) entry which is preliminary data.</text>
</comment>
<sequence>MTDPLIRWSTDKLLSIFPPWLVNKILAIPVSQWGLPDRLVWSFSKTGKLTVKSCYNVLVQDITNGFSMATSSSTWPSSQFWKKLWTLPIAPKIKHFLWRLLHDALTSRANLVRRHVGQDAACPIFFGFRILPATNLRSWIQDVILRLVADQDEEGGMVSLFCYTLWHIWKAQNKFIFEGVSPNPKGVLSMAVVSQKEFLDSIALFTPTAPLLPVPTTNRSTPPLKWVPPSPGFLKINCDGAFCPKLRKGAAGFMVRNWRGDVVCHRHVLLLASDALTIEGQVVFHALLTARRMGFDKIIVETDCANLHENLTDCSKLRCHSTLFISEPSLPELNTDTPSRGLLVRLSQATIRTSVPVGLALTGQSSKFDHSFTMGPDGSARFSTLGLVGPSLVGNLWFEAILSKAEICYQVEPTSRLEMEPLYRHEGIPGSFGSQECPLVRSLAFGSAWGCKLDKLECSSLYHMVKMCLNPPQRLLPLGWEKNDLFIFFAALFYKVWCFKNKKFHEGNYNLGQANMEFNMIVGEFTGRQLCLGSSSDIFHLVEAVAKWEPPNHSWLKINLDAATKLFGCAISMVVRNELGDLVFLVSKVLRSD</sequence>
<dbReference type="InterPro" id="IPR052929">
    <property type="entry name" value="RNase_H-like_EbsB-rel"/>
</dbReference>
<name>A0A8K0E1E5_9ROSA</name>
<dbReference type="AlphaFoldDB" id="A0A8K0E1E5"/>
<dbReference type="InterPro" id="IPR002156">
    <property type="entry name" value="RNaseH_domain"/>
</dbReference>
<keyword evidence="4" id="KW-1185">Reference proteome</keyword>
<evidence type="ECO:0000259" key="1">
    <source>
        <dbReference type="Pfam" id="PF13456"/>
    </source>
</evidence>